<accession>D8TSL9</accession>
<evidence type="ECO:0000256" key="2">
    <source>
        <dbReference type="ARBA" id="ARBA00010271"/>
    </source>
</evidence>
<reference evidence="5 6" key="1">
    <citation type="journal article" date="2010" name="Science">
        <title>Genomic analysis of organismal complexity in the multicellular green alga Volvox carteri.</title>
        <authorList>
            <person name="Prochnik S.E."/>
            <person name="Umen J."/>
            <person name="Nedelcu A.M."/>
            <person name="Hallmann A."/>
            <person name="Miller S.M."/>
            <person name="Nishii I."/>
            <person name="Ferris P."/>
            <person name="Kuo A."/>
            <person name="Mitros T."/>
            <person name="Fritz-Laylin L.K."/>
            <person name="Hellsten U."/>
            <person name="Chapman J."/>
            <person name="Simakov O."/>
            <person name="Rensing S.A."/>
            <person name="Terry A."/>
            <person name="Pangilinan J."/>
            <person name="Kapitonov V."/>
            <person name="Jurka J."/>
            <person name="Salamov A."/>
            <person name="Shapiro H."/>
            <person name="Schmutz J."/>
            <person name="Grimwood J."/>
            <person name="Lindquist E."/>
            <person name="Lucas S."/>
            <person name="Grigoriev I.V."/>
            <person name="Schmitt R."/>
            <person name="Kirk D."/>
            <person name="Rokhsar D.S."/>
        </authorList>
    </citation>
    <scope>NUCLEOTIDE SEQUENCE [LARGE SCALE GENOMIC DNA]</scope>
    <source>
        <strain evidence="6">f. Nagariensis / Eve</strain>
    </source>
</reference>
<dbReference type="GO" id="GO:0016757">
    <property type="term" value="F:glycosyltransferase activity"/>
    <property type="evidence" value="ECO:0007669"/>
    <property type="project" value="InterPro"/>
</dbReference>
<dbReference type="eggNOG" id="KOG1021">
    <property type="taxonomic scope" value="Eukaryota"/>
</dbReference>
<organism evidence="6">
    <name type="scientific">Volvox carteri f. nagariensis</name>
    <dbReference type="NCBI Taxonomy" id="3068"/>
    <lineage>
        <taxon>Eukaryota</taxon>
        <taxon>Viridiplantae</taxon>
        <taxon>Chlorophyta</taxon>
        <taxon>core chlorophytes</taxon>
        <taxon>Chlorophyceae</taxon>
        <taxon>CS clade</taxon>
        <taxon>Chlamydomonadales</taxon>
        <taxon>Volvocaceae</taxon>
        <taxon>Volvox</taxon>
    </lineage>
</organism>
<dbReference type="STRING" id="3068.D8TSL9"/>
<dbReference type="Proteomes" id="UP000001058">
    <property type="component" value="Unassembled WGS sequence"/>
</dbReference>
<protein>
    <submittedName>
        <fullName evidence="5">Acetylglucosaminyltransferase</fullName>
    </submittedName>
</protein>
<dbReference type="InParanoid" id="D8TSL9"/>
<dbReference type="GeneID" id="9618662"/>
<dbReference type="AlphaFoldDB" id="D8TSL9"/>
<keyword evidence="3" id="KW-0333">Golgi apparatus</keyword>
<dbReference type="PANTHER" id="PTHR11062:SF376">
    <property type="entry name" value="EXOSTOSIN FAMILY PROTEIN"/>
    <property type="match status" value="1"/>
</dbReference>
<evidence type="ECO:0000256" key="1">
    <source>
        <dbReference type="ARBA" id="ARBA00004323"/>
    </source>
</evidence>
<dbReference type="EMBL" id="GL378335">
    <property type="protein sequence ID" value="EFJ49510.1"/>
    <property type="molecule type" value="Genomic_DNA"/>
</dbReference>
<keyword evidence="6" id="KW-1185">Reference proteome</keyword>
<proteinExistence type="inferred from homology"/>
<dbReference type="KEGG" id="vcn:VOLCADRAFT_89779"/>
<keyword evidence="5" id="KW-0808">Transferase</keyword>
<feature type="domain" description="Exostosin GT47" evidence="4">
    <location>
        <begin position="117"/>
        <end position="217"/>
    </location>
</feature>
<evidence type="ECO:0000313" key="6">
    <source>
        <dbReference type="Proteomes" id="UP000001058"/>
    </source>
</evidence>
<dbReference type="InterPro" id="IPR040911">
    <property type="entry name" value="Exostosin_GT47"/>
</dbReference>
<evidence type="ECO:0000313" key="5">
    <source>
        <dbReference type="EMBL" id="EFJ49510.1"/>
    </source>
</evidence>
<evidence type="ECO:0000259" key="4">
    <source>
        <dbReference type="Pfam" id="PF03016"/>
    </source>
</evidence>
<sequence length="554" mass="62027">MLRCYQRLYRPLHLQFYSQLFLSKSCDCPKNRTGPSCLDVADRSILRGRCAKAFYPSIMECTKSELSCLNNCNKKGTCTGGWCHCQPGRFGADCSLSLGPDGRPQLLADKGYQTREKRPWVYVYELPPHLFTWLNTKRLDRSTHLMFYQRLLGSGARVADGDLADWYYIPIRLRTATDSAFLKYAIEYIREAYPWWNRTGGARHFVIHTGDLGADEVMDDVYGMAANMTWLTHWGLTVDKNTSGWWKAHRPDKARAGARWGTRGGYYTRVSVNRRRGSHMWGPPSPAPHRAGVRQKVHFHHWNRTGFRIVTFERNYGKALVSSKFCLAPLGGGHGQRQIIVSYMGCIPVCIADGVYEPFEPQTDWTEFAVRPAEADIPRLHEILEGISAGNKLAEMQVALRCAAQHLLYSSMVGGLFGEDGRYDAFETTLEVLRVKAAHPDAPPESYRKLDPDFDTFMRCRDPPGWKVSGPVPDMWGMLDGGGGGESGLGAGVGGKGGAVAEQQNPLCSHSIMDRGRLPCERFVQGSSKTHGIPGGIICARSRHNLAKCPRTWL</sequence>
<comment type="similarity">
    <text evidence="2">Belongs to the glycosyltransferase 47 family.</text>
</comment>
<name>D8TSL9_VOLCA</name>
<dbReference type="InterPro" id="IPR004263">
    <property type="entry name" value="Exostosin"/>
</dbReference>
<evidence type="ECO:0000256" key="3">
    <source>
        <dbReference type="ARBA" id="ARBA00023034"/>
    </source>
</evidence>
<dbReference type="OrthoDB" id="1924787at2759"/>
<feature type="domain" description="Exostosin GT47" evidence="4">
    <location>
        <begin position="314"/>
        <end position="385"/>
    </location>
</feature>
<comment type="subcellular location">
    <subcellularLocation>
        <location evidence="1">Golgi apparatus membrane</location>
        <topology evidence="1">Single-pass type II membrane protein</topology>
    </subcellularLocation>
</comment>
<dbReference type="GO" id="GO:0000139">
    <property type="term" value="C:Golgi membrane"/>
    <property type="evidence" value="ECO:0007669"/>
    <property type="project" value="UniProtKB-SubCell"/>
</dbReference>
<dbReference type="Pfam" id="PF03016">
    <property type="entry name" value="Exostosin_GT47"/>
    <property type="match status" value="2"/>
</dbReference>
<dbReference type="RefSeq" id="XP_002949491.1">
    <property type="nucleotide sequence ID" value="XM_002949445.1"/>
</dbReference>
<dbReference type="PANTHER" id="PTHR11062">
    <property type="entry name" value="EXOSTOSIN HEPARAN SULFATE GLYCOSYLTRANSFERASE -RELATED"/>
    <property type="match status" value="1"/>
</dbReference>
<gene>
    <name evidence="5" type="primary">elg17</name>
    <name evidence="5" type="ORF">VOLCADRAFT_89779</name>
</gene>